<dbReference type="KEGG" id="lbz:LBRM_17_0230"/>
<dbReference type="Proteomes" id="UP000007258">
    <property type="component" value="Chromosome 17"/>
</dbReference>
<dbReference type="InterPro" id="IPR050214">
    <property type="entry name" value="Cys_Synth/Cystath_Beta-Synth"/>
</dbReference>
<comment type="similarity">
    <text evidence="2">Belongs to the cysteine synthase/cystathionine beta-synthase family.</text>
</comment>
<dbReference type="GO" id="GO:0006535">
    <property type="term" value="P:cysteine biosynthetic process from serine"/>
    <property type="evidence" value="ECO:0007669"/>
    <property type="project" value="InterPro"/>
</dbReference>
<dbReference type="PANTHER" id="PTHR10314">
    <property type="entry name" value="CYSTATHIONINE BETA-SYNTHASE"/>
    <property type="match status" value="1"/>
</dbReference>
<keyword evidence="5" id="KW-0456">Lyase</keyword>
<dbReference type="SUPFAM" id="SSF53686">
    <property type="entry name" value="Tryptophan synthase beta subunit-like PLP-dependent enzymes"/>
    <property type="match status" value="1"/>
</dbReference>
<dbReference type="InParanoid" id="A4H8W8"/>
<evidence type="ECO:0000256" key="3">
    <source>
        <dbReference type="ARBA" id="ARBA00022898"/>
    </source>
</evidence>
<dbReference type="BRENDA" id="4.2.1.22">
    <property type="organism ID" value="2946"/>
</dbReference>
<dbReference type="Pfam" id="PF00291">
    <property type="entry name" value="PALP"/>
    <property type="match status" value="1"/>
</dbReference>
<organism evidence="5 6">
    <name type="scientific">Leishmania braziliensis</name>
    <dbReference type="NCBI Taxonomy" id="5660"/>
    <lineage>
        <taxon>Eukaryota</taxon>
        <taxon>Discoba</taxon>
        <taxon>Euglenozoa</taxon>
        <taxon>Kinetoplastea</taxon>
        <taxon>Metakinetoplastina</taxon>
        <taxon>Trypanosomatida</taxon>
        <taxon>Trypanosomatidae</taxon>
        <taxon>Leishmaniinae</taxon>
        <taxon>Leishmania</taxon>
        <taxon>Leishmania braziliensis species complex</taxon>
    </lineage>
</organism>
<dbReference type="EMBL" id="FR798991">
    <property type="protein sequence ID" value="CAM37836.1"/>
    <property type="molecule type" value="Genomic_DNA"/>
</dbReference>
<dbReference type="GO" id="GO:0004122">
    <property type="term" value="F:cystathionine beta-synthase activity"/>
    <property type="evidence" value="ECO:0007669"/>
    <property type="project" value="UniProtKB-EC"/>
</dbReference>
<evidence type="ECO:0000256" key="1">
    <source>
        <dbReference type="ARBA" id="ARBA00001933"/>
    </source>
</evidence>
<dbReference type="Gene3D" id="3.40.50.1100">
    <property type="match status" value="1"/>
</dbReference>
<gene>
    <name evidence="5" type="primary">CYSB</name>
    <name evidence="5" type="ORF">LBRM_17_0230</name>
</gene>
<dbReference type="AlphaFoldDB" id="A4H8W8"/>
<evidence type="ECO:0000313" key="6">
    <source>
        <dbReference type="Proteomes" id="UP000007258"/>
    </source>
</evidence>
<dbReference type="EC" id="4.2.1.22" evidence="5"/>
<comment type="cofactor">
    <cofactor evidence="1">
        <name>pyridoxal 5'-phosphate</name>
        <dbReference type="ChEBI" id="CHEBI:597326"/>
    </cofactor>
</comment>
<protein>
    <submittedName>
        <fullName evidence="5">Cystathionine beta-synthase</fullName>
        <ecNumber evidence="5">4.2.1.22</ecNumber>
    </submittedName>
</protein>
<dbReference type="FunFam" id="3.40.50.1100:FF:000003">
    <property type="entry name" value="Cystathionine beta-synthase"/>
    <property type="match status" value="1"/>
</dbReference>
<dbReference type="OMA" id="ANPHDHI"/>
<reference evidence="5 6" key="1">
    <citation type="journal article" date="2007" name="Nat. Genet.">
        <title>Comparative genomic analysis of three Leishmania species that cause diverse human disease.</title>
        <authorList>
            <person name="Peacock C.S."/>
            <person name="Seeger K."/>
            <person name="Harris D."/>
            <person name="Murphy L."/>
            <person name="Ruiz J.C."/>
            <person name="Quail M.A."/>
            <person name="Peters N."/>
            <person name="Adlem E."/>
            <person name="Tivey A."/>
            <person name="Aslett M."/>
            <person name="Kerhornou A."/>
            <person name="Ivens A."/>
            <person name="Fraser A."/>
            <person name="Rajandream M.A."/>
            <person name="Carver T."/>
            <person name="Norbertczak H."/>
            <person name="Chillingworth T."/>
            <person name="Hance Z."/>
            <person name="Jagels K."/>
            <person name="Moule S."/>
            <person name="Ormond D."/>
            <person name="Rutter S."/>
            <person name="Squares R."/>
            <person name="Whitehead S."/>
            <person name="Rabbinowitsch E."/>
            <person name="Arrowsmith C."/>
            <person name="White B."/>
            <person name="Thurston S."/>
            <person name="Bringaud F."/>
            <person name="Baldauf S.L."/>
            <person name="Faulconbridge A."/>
            <person name="Jeffares D."/>
            <person name="Depledge D.P."/>
            <person name="Oyola S.O."/>
            <person name="Hilley J.D."/>
            <person name="Brito L.O."/>
            <person name="Tosi L.R."/>
            <person name="Barrell B."/>
            <person name="Cruz A.K."/>
            <person name="Mottram J.C."/>
            <person name="Smith D.F."/>
            <person name="Berriman M."/>
        </authorList>
    </citation>
    <scope>NUCLEOTIDE SEQUENCE [LARGE SCALE GENOMIC DNA]</scope>
    <source>
        <strain evidence="5 6">MHOM/BR/75/M2904</strain>
    </source>
</reference>
<accession>A4H8W8</accession>
<dbReference type="RefSeq" id="XP_001563791.1">
    <property type="nucleotide sequence ID" value="XM_001563741.1"/>
</dbReference>
<evidence type="ECO:0000259" key="4">
    <source>
        <dbReference type="Pfam" id="PF00291"/>
    </source>
</evidence>
<dbReference type="InterPro" id="IPR001216">
    <property type="entry name" value="P-phosphate_BS"/>
</dbReference>
<dbReference type="PROSITE" id="PS00901">
    <property type="entry name" value="CYS_SYNTHASE"/>
    <property type="match status" value="1"/>
</dbReference>
<keyword evidence="6" id="KW-1185">Reference proteome</keyword>
<keyword evidence="3" id="KW-0663">Pyridoxal phosphate</keyword>
<dbReference type="VEuPathDB" id="TriTrypDB:LbrM.17.0230"/>
<sequence length="120" mass="12737">MTSANPHDHILSDALEAVGNTPCIRLNRVPQRHGIQCEVVAKCEFLNPGGSVKDRIGKQMVADAEKNGTLKPGSVIVEATSGNTGIGLSMAAAIRGYRIVITMPKKMSHEKETTLKSLGA</sequence>
<feature type="domain" description="Tryptophan synthase beta chain-like PALP" evidence="4">
    <location>
        <begin position="16"/>
        <end position="120"/>
    </location>
</feature>
<dbReference type="GeneID" id="5414321"/>
<dbReference type="InterPro" id="IPR036052">
    <property type="entry name" value="TrpB-like_PALP_sf"/>
</dbReference>
<dbReference type="STRING" id="5660.A4H8W8"/>
<reference evidence="5 6" key="2">
    <citation type="journal article" date="2011" name="Genome Res.">
        <title>Chromosome and gene copy number variation allow major structural change between species and strains of Leishmania.</title>
        <authorList>
            <person name="Rogers M.B."/>
            <person name="Hilley J.D."/>
            <person name="Dickens N.J."/>
            <person name="Wilkes J."/>
            <person name="Bates P.A."/>
            <person name="Depledge D.P."/>
            <person name="Harris D."/>
            <person name="Her Y."/>
            <person name="Herzyk P."/>
            <person name="Imamura H."/>
            <person name="Otto T.D."/>
            <person name="Sanders M."/>
            <person name="Seeger K."/>
            <person name="Dujardin J.C."/>
            <person name="Berriman M."/>
            <person name="Smith D.F."/>
            <person name="Hertz-Fowler C."/>
            <person name="Mottram J.C."/>
        </authorList>
    </citation>
    <scope>NUCLEOTIDE SEQUENCE [LARGE SCALE GENOMIC DNA]</scope>
    <source>
        <strain evidence="5 6">MHOM/BR/75/M2904</strain>
    </source>
</reference>
<name>A4H8W8_LEIBR</name>
<evidence type="ECO:0000256" key="2">
    <source>
        <dbReference type="ARBA" id="ARBA00007103"/>
    </source>
</evidence>
<evidence type="ECO:0000313" key="5">
    <source>
        <dbReference type="EMBL" id="CAM37836.1"/>
    </source>
</evidence>
<proteinExistence type="inferred from homology"/>
<dbReference type="InterPro" id="IPR001926">
    <property type="entry name" value="TrpB-like_PALP"/>
</dbReference>
<feature type="non-terminal residue" evidence="5">
    <location>
        <position position="120"/>
    </location>
</feature>